<evidence type="ECO:0000256" key="11">
    <source>
        <dbReference type="ARBA" id="ARBA00022989"/>
    </source>
</evidence>
<evidence type="ECO:0000313" key="19">
    <source>
        <dbReference type="Proteomes" id="UP001303046"/>
    </source>
</evidence>
<evidence type="ECO:0000259" key="17">
    <source>
        <dbReference type="SMART" id="SM00184"/>
    </source>
</evidence>
<comment type="similarity">
    <text evidence="3 15">Belongs to the pex2/pex10/pex12 family.</text>
</comment>
<reference evidence="18 19" key="1">
    <citation type="submission" date="2023-08" db="EMBL/GenBank/DDBJ databases">
        <title>A Necator americanus chromosomal reference genome.</title>
        <authorList>
            <person name="Ilik V."/>
            <person name="Petrzelkova K.J."/>
            <person name="Pardy F."/>
            <person name="Fuh T."/>
            <person name="Niatou-Singa F.S."/>
            <person name="Gouil Q."/>
            <person name="Baker L."/>
            <person name="Ritchie M.E."/>
            <person name="Jex A.R."/>
            <person name="Gazzola D."/>
            <person name="Li H."/>
            <person name="Toshio Fujiwara R."/>
            <person name="Zhan B."/>
            <person name="Aroian R.V."/>
            <person name="Pafco B."/>
            <person name="Schwarz E.M."/>
        </authorList>
    </citation>
    <scope>NUCLEOTIDE SEQUENCE [LARGE SCALE GENOMIC DNA]</scope>
    <source>
        <strain evidence="18 19">Aroian</strain>
        <tissue evidence="18">Whole animal</tissue>
    </source>
</reference>
<feature type="domain" description="RING-type" evidence="17">
    <location>
        <begin position="309"/>
        <end position="347"/>
    </location>
</feature>
<dbReference type="PANTHER" id="PTHR12888">
    <property type="entry name" value="PEROXISOME ASSEMBLY PROTEIN 12 PEROXIN-12"/>
    <property type="match status" value="1"/>
</dbReference>
<dbReference type="CDD" id="cd16451">
    <property type="entry name" value="mRING_PEX12"/>
    <property type="match status" value="1"/>
</dbReference>
<keyword evidence="6 16" id="KW-0812">Transmembrane</keyword>
<dbReference type="InterPro" id="IPR013083">
    <property type="entry name" value="Znf_RING/FYVE/PHD"/>
</dbReference>
<comment type="pathway">
    <text evidence="2">Protein modification; protein ubiquitination.</text>
</comment>
<evidence type="ECO:0000256" key="1">
    <source>
        <dbReference type="ARBA" id="ARBA00004585"/>
    </source>
</evidence>
<dbReference type="InterPro" id="IPR017375">
    <property type="entry name" value="PEX12"/>
</dbReference>
<evidence type="ECO:0000256" key="12">
    <source>
        <dbReference type="ARBA" id="ARBA00023136"/>
    </source>
</evidence>
<dbReference type="SUPFAM" id="SSF57850">
    <property type="entry name" value="RING/U-box"/>
    <property type="match status" value="1"/>
</dbReference>
<keyword evidence="19" id="KW-1185">Reference proteome</keyword>
<evidence type="ECO:0000256" key="5">
    <source>
        <dbReference type="ARBA" id="ARBA00022448"/>
    </source>
</evidence>
<dbReference type="InterPro" id="IPR006845">
    <property type="entry name" value="Pex_N"/>
</dbReference>
<feature type="transmembrane region" description="Helical" evidence="16">
    <location>
        <begin position="245"/>
        <end position="271"/>
    </location>
</feature>
<dbReference type="Proteomes" id="UP001303046">
    <property type="component" value="Unassembled WGS sequence"/>
</dbReference>
<dbReference type="Gene3D" id="3.30.40.10">
    <property type="entry name" value="Zinc/RING finger domain, C3HC4 (zinc finger)"/>
    <property type="match status" value="1"/>
</dbReference>
<sequence length="362" mass="41964">MASTLRAAHLASLQHATGDQPSIFDILSQESLMTSLKPAVGHLLKFLSIVYPHRFQTANNCYDELYLLFDLLLQNQYLKKYGASFSENFYGMKRIYQSSGSLPHEFNARIRSLIVLVLWPYVRDKLDKWHDIWIDKIRFATMRTNARYVLSLQTALNNCGSRKNDLRMKLGRIFVRFWPLIKALLTFTTTVLQLGYIINRSTVHSPFLWFAGVRLEKLTAEDLKSFERIPMHLQSSGILNRLWRFFLALPGIFSRLFGYGLFFVQFIDFIYNSDFGSQLKKKTFRGRVPPAPHRLLSESSVLMLETNKCPLCMQKRTNDTALSVSGYVFCYSCIYSHVEQFKECPVTGLPATTNELIRLYIR</sequence>
<evidence type="ECO:0000256" key="10">
    <source>
        <dbReference type="ARBA" id="ARBA00022927"/>
    </source>
</evidence>
<dbReference type="SMART" id="SM00184">
    <property type="entry name" value="RING"/>
    <property type="match status" value="1"/>
</dbReference>
<evidence type="ECO:0000313" key="18">
    <source>
        <dbReference type="EMBL" id="KAK6759658.1"/>
    </source>
</evidence>
<dbReference type="EMBL" id="JAVFWL010000006">
    <property type="protein sequence ID" value="KAK6759658.1"/>
    <property type="molecule type" value="Genomic_DNA"/>
</dbReference>
<keyword evidence="13 15" id="KW-0576">Peroxisome</keyword>
<evidence type="ECO:0000256" key="9">
    <source>
        <dbReference type="ARBA" id="ARBA00022833"/>
    </source>
</evidence>
<evidence type="ECO:0000256" key="14">
    <source>
        <dbReference type="ARBA" id="ARBA00029692"/>
    </source>
</evidence>
<keyword evidence="9" id="KW-0862">Zinc</keyword>
<dbReference type="InterPro" id="IPR001841">
    <property type="entry name" value="Znf_RING"/>
</dbReference>
<keyword evidence="11 16" id="KW-1133">Transmembrane helix</keyword>
<protein>
    <recommendedName>
        <fullName evidence="4 15">Peroxisome assembly protein 12</fullName>
    </recommendedName>
    <alternativeName>
        <fullName evidence="14 15">Peroxin-12</fullName>
    </alternativeName>
</protein>
<comment type="function">
    <text evidence="15">Component of a retrotranslocation channel required for peroxisome organization by mediating export of the PEX5 receptor from peroxisomes to the cytosol, thereby promoting PEX5 recycling.</text>
</comment>
<keyword evidence="8" id="KW-0863">Zinc-finger</keyword>
<accession>A0ABR1EAP3</accession>
<feature type="transmembrane region" description="Helical" evidence="16">
    <location>
        <begin position="177"/>
        <end position="198"/>
    </location>
</feature>
<keyword evidence="5" id="KW-0813">Transport</keyword>
<keyword evidence="10" id="KW-0653">Protein transport</keyword>
<evidence type="ECO:0000256" key="2">
    <source>
        <dbReference type="ARBA" id="ARBA00004906"/>
    </source>
</evidence>
<evidence type="ECO:0000256" key="15">
    <source>
        <dbReference type="PIRNR" id="PIRNR038074"/>
    </source>
</evidence>
<organism evidence="18 19">
    <name type="scientific">Necator americanus</name>
    <name type="common">Human hookworm</name>
    <dbReference type="NCBI Taxonomy" id="51031"/>
    <lineage>
        <taxon>Eukaryota</taxon>
        <taxon>Metazoa</taxon>
        <taxon>Ecdysozoa</taxon>
        <taxon>Nematoda</taxon>
        <taxon>Chromadorea</taxon>
        <taxon>Rhabditida</taxon>
        <taxon>Rhabditina</taxon>
        <taxon>Rhabditomorpha</taxon>
        <taxon>Strongyloidea</taxon>
        <taxon>Ancylostomatidae</taxon>
        <taxon>Bunostominae</taxon>
        <taxon>Necator</taxon>
    </lineage>
</organism>
<comment type="caution">
    <text evidence="18">The sequence shown here is derived from an EMBL/GenBank/DDBJ whole genome shotgun (WGS) entry which is preliminary data.</text>
</comment>
<evidence type="ECO:0000256" key="3">
    <source>
        <dbReference type="ARBA" id="ARBA00008704"/>
    </source>
</evidence>
<keyword evidence="7" id="KW-0479">Metal-binding</keyword>
<keyword evidence="12 15" id="KW-0472">Membrane</keyword>
<name>A0ABR1EAP3_NECAM</name>
<evidence type="ECO:0000256" key="13">
    <source>
        <dbReference type="ARBA" id="ARBA00023140"/>
    </source>
</evidence>
<dbReference type="PANTHER" id="PTHR12888:SF0">
    <property type="entry name" value="PEROXISOME ASSEMBLY PROTEIN 12"/>
    <property type="match status" value="1"/>
</dbReference>
<evidence type="ECO:0000256" key="16">
    <source>
        <dbReference type="SAM" id="Phobius"/>
    </source>
</evidence>
<comment type="subcellular location">
    <subcellularLocation>
        <location evidence="1">Peroxisome membrane</location>
        <topology evidence="1">Multi-pass membrane protein</topology>
    </subcellularLocation>
</comment>
<evidence type="ECO:0000256" key="6">
    <source>
        <dbReference type="ARBA" id="ARBA00022692"/>
    </source>
</evidence>
<dbReference type="Pfam" id="PF04757">
    <property type="entry name" value="Pex2_Pex12"/>
    <property type="match status" value="1"/>
</dbReference>
<evidence type="ECO:0000256" key="7">
    <source>
        <dbReference type="ARBA" id="ARBA00022723"/>
    </source>
</evidence>
<evidence type="ECO:0000256" key="4">
    <source>
        <dbReference type="ARBA" id="ARBA00018980"/>
    </source>
</evidence>
<proteinExistence type="inferred from homology"/>
<evidence type="ECO:0000256" key="8">
    <source>
        <dbReference type="ARBA" id="ARBA00022771"/>
    </source>
</evidence>
<gene>
    <name evidence="18" type="primary">Necator_chrX.g21475</name>
    <name evidence="18" type="ORF">RB195_021314</name>
</gene>
<dbReference type="PIRSF" id="PIRSF038074">
    <property type="entry name" value="Peroxisome_assembly_p12"/>
    <property type="match status" value="1"/>
</dbReference>